<gene>
    <name evidence="2" type="ORF">AALO_G00297050</name>
</gene>
<dbReference type="PRINTS" id="PR00494">
    <property type="entry name" value="FANCONICGENE"/>
</dbReference>
<organism evidence="2 3">
    <name type="scientific">Alosa alosa</name>
    <name type="common">allis shad</name>
    <dbReference type="NCBI Taxonomy" id="278164"/>
    <lineage>
        <taxon>Eukaryota</taxon>
        <taxon>Metazoa</taxon>
        <taxon>Chordata</taxon>
        <taxon>Craniata</taxon>
        <taxon>Vertebrata</taxon>
        <taxon>Euteleostomi</taxon>
        <taxon>Actinopterygii</taxon>
        <taxon>Neopterygii</taxon>
        <taxon>Teleostei</taxon>
        <taxon>Clupei</taxon>
        <taxon>Clupeiformes</taxon>
        <taxon>Clupeoidei</taxon>
        <taxon>Clupeidae</taxon>
        <taxon>Alosa</taxon>
    </lineage>
</organism>
<dbReference type="GO" id="GO:0036297">
    <property type="term" value="P:interstrand cross-link repair"/>
    <property type="evidence" value="ECO:0007669"/>
    <property type="project" value="InterPro"/>
</dbReference>
<dbReference type="EMBL" id="JADWDJ010000024">
    <property type="protein sequence ID" value="KAG5260828.1"/>
    <property type="molecule type" value="Genomic_DNA"/>
</dbReference>
<evidence type="ECO:0000313" key="2">
    <source>
        <dbReference type="EMBL" id="KAG5260828.1"/>
    </source>
</evidence>
<keyword evidence="3" id="KW-1185">Reference proteome</keyword>
<protein>
    <recommendedName>
        <fullName evidence="4">Fanconi anemia group C protein</fullName>
    </recommendedName>
</protein>
<evidence type="ECO:0000256" key="1">
    <source>
        <dbReference type="SAM" id="Coils"/>
    </source>
</evidence>
<dbReference type="Pfam" id="PF02106">
    <property type="entry name" value="Fanconi_C"/>
    <property type="match status" value="1"/>
</dbReference>
<accession>A0AAV6FDR1</accession>
<dbReference type="PANTHER" id="PTHR16798">
    <property type="entry name" value="FANCONI ANEMIA GROUP C PROTEIN FANCC"/>
    <property type="match status" value="1"/>
</dbReference>
<dbReference type="GO" id="GO:0006289">
    <property type="term" value="P:nucleotide-excision repair"/>
    <property type="evidence" value="ECO:0007669"/>
    <property type="project" value="TreeGrafter"/>
</dbReference>
<dbReference type="AlphaFoldDB" id="A0AAV6FDR1"/>
<sequence>MACSSVLYLLQIERMASCEKPEPFSKTLVQFWMAKVSEWSEATSPSAQLDACRHQEKLRGFLQEVLGALRLARCASEALENLPFVGQLLGRLCSVPCVTADEESSSLLLQCLWTLFSPTPRSAIELKANDWIRKTMCHLVAADEEGWSVMKHVGLPSKEYNVSTLKKMMCLLTEAVNGGCSSFRSPTERCLCDGLHSLSLTCVPLVTRPEAAPLIGALLRRSVTCAHTQLSEEFVEAVCSGFLDKKLHLDVQTVVALWCHNLSSLERAVLRLVSSVLSGPRIDLQTLDKQVNASLLPQACAQRCSVFLVVNEIFRCTLLEMEESSVLRLLIQSFTRCFLRALAAQDPEDRLALKSFFPLVPVSLQMPMLTLPSEVPQDVWLEHLMGISAQLQLASAEAEERGDNTSGSVFEVWFLLLQGGGWVDVAAQLLASAQTHAASSSSSSSSESKSRALLWLLTFFYHPTNRGHQRIQQWECVQQVWGDLRGVCLSPTPPPPRALDTVAESLLSLVSSRLALRLLLSLAVFSPVPGDAIALQLIRKMSEKKREEDEKEEEEEAVSLRREAECLLAAAAEHRLNSDTLASARVQARLRTLEDTLWNALCV</sequence>
<dbReference type="PANTHER" id="PTHR16798:SF0">
    <property type="entry name" value="FANCONI ANEMIA GROUP C PROTEIN"/>
    <property type="match status" value="1"/>
</dbReference>
<keyword evidence="1" id="KW-0175">Coiled coil</keyword>
<evidence type="ECO:0008006" key="4">
    <source>
        <dbReference type="Google" id="ProtNLM"/>
    </source>
</evidence>
<dbReference type="GO" id="GO:0043240">
    <property type="term" value="C:Fanconi anaemia nuclear complex"/>
    <property type="evidence" value="ECO:0007669"/>
    <property type="project" value="InterPro"/>
</dbReference>
<dbReference type="InterPro" id="IPR000686">
    <property type="entry name" value="FANCC"/>
</dbReference>
<comment type="caution">
    <text evidence="2">The sequence shown here is derived from an EMBL/GenBank/DDBJ whole genome shotgun (WGS) entry which is preliminary data.</text>
</comment>
<feature type="coiled-coil region" evidence="1">
    <location>
        <begin position="534"/>
        <end position="570"/>
    </location>
</feature>
<reference evidence="2" key="1">
    <citation type="submission" date="2020-10" db="EMBL/GenBank/DDBJ databases">
        <title>Chromosome-scale genome assembly of the Allis shad, Alosa alosa.</title>
        <authorList>
            <person name="Margot Z."/>
            <person name="Christophe K."/>
            <person name="Cabau C."/>
            <person name="Louis A."/>
            <person name="Berthelot C."/>
            <person name="Parey E."/>
            <person name="Roest Crollius H."/>
            <person name="Montfort J."/>
            <person name="Robinson-Rechavi M."/>
            <person name="Bucao C."/>
            <person name="Bouchez O."/>
            <person name="Gislard M."/>
            <person name="Lluch J."/>
            <person name="Milhes M."/>
            <person name="Lampietro C."/>
            <person name="Lopez Roques C."/>
            <person name="Donnadieu C."/>
            <person name="Braasch I."/>
            <person name="Desvignes T."/>
            <person name="Postlethwait J."/>
            <person name="Bobe J."/>
            <person name="Guiguen Y."/>
        </authorList>
    </citation>
    <scope>NUCLEOTIDE SEQUENCE</scope>
    <source>
        <strain evidence="2">M-15738</strain>
        <tissue evidence="2">Blood</tissue>
    </source>
</reference>
<name>A0AAV6FDR1_9TELE</name>
<dbReference type="GO" id="GO:0034599">
    <property type="term" value="P:cellular response to oxidative stress"/>
    <property type="evidence" value="ECO:0007669"/>
    <property type="project" value="TreeGrafter"/>
</dbReference>
<evidence type="ECO:0000313" key="3">
    <source>
        <dbReference type="Proteomes" id="UP000823561"/>
    </source>
</evidence>
<dbReference type="Proteomes" id="UP000823561">
    <property type="component" value="Chromosome 24"/>
</dbReference>
<proteinExistence type="predicted"/>